<dbReference type="Proteomes" id="UP000032066">
    <property type="component" value="Unassembled WGS sequence"/>
</dbReference>
<dbReference type="RefSeq" id="WP_043911725.1">
    <property type="nucleotide sequence ID" value="NZ_JXZB01000002.1"/>
</dbReference>
<dbReference type="STRING" id="2064.TR51_16340"/>
<feature type="compositionally biased region" description="Low complexity" evidence="7">
    <location>
        <begin position="190"/>
        <end position="203"/>
    </location>
</feature>
<dbReference type="PANTHER" id="PTHR43701">
    <property type="entry name" value="MEMBRANE TRANSPORTER PROTEIN MJ0441-RELATED"/>
    <property type="match status" value="1"/>
</dbReference>
<reference evidence="8 9" key="1">
    <citation type="submission" date="2015-02" db="EMBL/GenBank/DDBJ databases">
        <title>Draft genome sequence of Kitasatospora griseola MF730-N6, a bafilomycin, terpentecin and satosporin producer.</title>
        <authorList>
            <person name="Arens J.C."/>
            <person name="Haltli B."/>
            <person name="Kerr R.G."/>
        </authorList>
    </citation>
    <scope>NUCLEOTIDE SEQUENCE [LARGE SCALE GENOMIC DNA]</scope>
    <source>
        <strain evidence="8 9">MF730-N6</strain>
    </source>
</reference>
<feature type="transmembrane region" description="Helical" evidence="6">
    <location>
        <begin position="303"/>
        <end position="321"/>
    </location>
</feature>
<dbReference type="Pfam" id="PF01925">
    <property type="entry name" value="TauE"/>
    <property type="match status" value="1"/>
</dbReference>
<dbReference type="AlphaFoldDB" id="A0A0D0NB28"/>
<dbReference type="PANTHER" id="PTHR43701:SF2">
    <property type="entry name" value="MEMBRANE TRANSPORTER PROTEIN YJNA-RELATED"/>
    <property type="match status" value="1"/>
</dbReference>
<feature type="transmembrane region" description="Helical" evidence="6">
    <location>
        <begin position="97"/>
        <end position="116"/>
    </location>
</feature>
<evidence type="ECO:0000256" key="1">
    <source>
        <dbReference type="ARBA" id="ARBA00004141"/>
    </source>
</evidence>
<sequence>MTAVLLALIAGAVVGLALGGLGGGGSMLAVPALIYLLGLTPGTATTASLLIVAVTSLTGLVAHARAGRVRWRSGLLFGAAGLPFAALGGALSRHLPGPALTAAFALLAGLAAWRMLSSGRASRSRRVAGSTPIPVQQAAAVPVGAPAPAQLSHGSAGAAAQATADGVPGAVRVAEPQTENAFPSPSEHPGAATAADLDDASPAPASARRSALAGAGLGAATGVLGVGGGFLAVPALVSFLAFPMAEAIGTSLLVIVLNSLSALLPRLGGAADIPWSVVGPFAAAAVLGAWDGKRLASKLSGRTLQRIFATALLAVAALMLVDAVF</sequence>
<organism evidence="8 9">
    <name type="scientific">Kitasatospora griseola</name>
    <name type="common">Streptomyces griseolosporeus</name>
    <dbReference type="NCBI Taxonomy" id="2064"/>
    <lineage>
        <taxon>Bacteria</taxon>
        <taxon>Bacillati</taxon>
        <taxon>Actinomycetota</taxon>
        <taxon>Actinomycetes</taxon>
        <taxon>Kitasatosporales</taxon>
        <taxon>Streptomycetaceae</taxon>
        <taxon>Kitasatospora</taxon>
    </lineage>
</organism>
<dbReference type="InterPro" id="IPR002781">
    <property type="entry name" value="TM_pro_TauE-like"/>
</dbReference>
<evidence type="ECO:0000256" key="7">
    <source>
        <dbReference type="SAM" id="MobiDB-lite"/>
    </source>
</evidence>
<dbReference type="GO" id="GO:0005886">
    <property type="term" value="C:plasma membrane"/>
    <property type="evidence" value="ECO:0007669"/>
    <property type="project" value="UniProtKB-SubCell"/>
</dbReference>
<evidence type="ECO:0000256" key="2">
    <source>
        <dbReference type="ARBA" id="ARBA00009142"/>
    </source>
</evidence>
<dbReference type="OrthoDB" id="528320at2"/>
<comment type="subcellular location">
    <subcellularLocation>
        <location evidence="6">Cell membrane</location>
        <topology evidence="6">Multi-pass membrane protein</topology>
    </subcellularLocation>
    <subcellularLocation>
        <location evidence="1">Membrane</location>
        <topology evidence="1">Multi-pass membrane protein</topology>
    </subcellularLocation>
</comment>
<comment type="caution">
    <text evidence="8">The sequence shown here is derived from an EMBL/GenBank/DDBJ whole genome shotgun (WGS) entry which is preliminary data.</text>
</comment>
<gene>
    <name evidence="8" type="ORF">TR51_16340</name>
</gene>
<comment type="similarity">
    <text evidence="2 6">Belongs to the 4-toluene sulfonate uptake permease (TSUP) (TC 2.A.102) family.</text>
</comment>
<feature type="region of interest" description="Disordered" evidence="7">
    <location>
        <begin position="179"/>
        <end position="203"/>
    </location>
</feature>
<evidence type="ECO:0000313" key="9">
    <source>
        <dbReference type="Proteomes" id="UP000032066"/>
    </source>
</evidence>
<name>A0A0D0NB28_KITGR</name>
<evidence type="ECO:0000256" key="3">
    <source>
        <dbReference type="ARBA" id="ARBA00022692"/>
    </source>
</evidence>
<evidence type="ECO:0000256" key="6">
    <source>
        <dbReference type="RuleBase" id="RU363041"/>
    </source>
</evidence>
<proteinExistence type="inferred from homology"/>
<dbReference type="InterPro" id="IPR051598">
    <property type="entry name" value="TSUP/Inactive_protease-like"/>
</dbReference>
<keyword evidence="5 6" id="KW-0472">Membrane</keyword>
<dbReference type="PATRIC" id="fig|2064.6.peg.3506"/>
<feature type="transmembrane region" description="Helical" evidence="6">
    <location>
        <begin position="211"/>
        <end position="233"/>
    </location>
</feature>
<evidence type="ECO:0000256" key="4">
    <source>
        <dbReference type="ARBA" id="ARBA00022989"/>
    </source>
</evidence>
<keyword evidence="4 6" id="KW-1133">Transmembrane helix</keyword>
<accession>A0A0D0NB28</accession>
<feature type="transmembrane region" description="Helical" evidence="6">
    <location>
        <begin position="43"/>
        <end position="62"/>
    </location>
</feature>
<evidence type="ECO:0000256" key="5">
    <source>
        <dbReference type="ARBA" id="ARBA00023136"/>
    </source>
</evidence>
<feature type="transmembrane region" description="Helical" evidence="6">
    <location>
        <begin position="74"/>
        <end position="91"/>
    </location>
</feature>
<keyword evidence="6" id="KW-1003">Cell membrane</keyword>
<dbReference type="EMBL" id="JXZB01000002">
    <property type="protein sequence ID" value="KIQ65455.1"/>
    <property type="molecule type" value="Genomic_DNA"/>
</dbReference>
<evidence type="ECO:0000313" key="8">
    <source>
        <dbReference type="EMBL" id="KIQ65455.1"/>
    </source>
</evidence>
<keyword evidence="3 6" id="KW-0812">Transmembrane</keyword>
<protein>
    <recommendedName>
        <fullName evidence="6">Probable membrane transporter protein</fullName>
    </recommendedName>
</protein>
<feature type="transmembrane region" description="Helical" evidence="6">
    <location>
        <begin position="239"/>
        <end position="257"/>
    </location>
</feature>
<keyword evidence="9" id="KW-1185">Reference proteome</keyword>